<dbReference type="Proteomes" id="UP000184512">
    <property type="component" value="Unassembled WGS sequence"/>
</dbReference>
<keyword evidence="2" id="KW-1185">Reference proteome</keyword>
<dbReference type="OrthoDB" id="3805675at2"/>
<protein>
    <submittedName>
        <fullName evidence="1">Uncharacterized protein</fullName>
    </submittedName>
</protein>
<proteinExistence type="predicted"/>
<evidence type="ECO:0000313" key="2">
    <source>
        <dbReference type="Proteomes" id="UP000184512"/>
    </source>
</evidence>
<dbReference type="EMBL" id="FQZG01000017">
    <property type="protein sequence ID" value="SHI85077.1"/>
    <property type="molecule type" value="Genomic_DNA"/>
</dbReference>
<organism evidence="1 2">
    <name type="scientific">Tessaracoccus bendigoensis DSM 12906</name>
    <dbReference type="NCBI Taxonomy" id="1123357"/>
    <lineage>
        <taxon>Bacteria</taxon>
        <taxon>Bacillati</taxon>
        <taxon>Actinomycetota</taxon>
        <taxon>Actinomycetes</taxon>
        <taxon>Propionibacteriales</taxon>
        <taxon>Propionibacteriaceae</taxon>
        <taxon>Tessaracoccus</taxon>
    </lineage>
</organism>
<gene>
    <name evidence="1" type="ORF">SAMN02745244_01194</name>
</gene>
<sequence>MTNDTAKSELETAMESLRKRGFMRTAPLSPRLMELLQLDPSTSPDTAREYVRRRLIATADQLDPTLRTAFLVVGGLRPDAPPGTGERLAQAAAQLRVSERTARRRFEEATEQIVPILLSTGHRSVLPEIDYSFVHVRTRFDLRDETPYIVNERTISVRSDGIDHVDERIGLPRFNGDNLLVRALEGCKLDHARKVGMGIWDVRLSFPRRLRTGDRHSFATSFELPGRDALDPIAGFLPHTVSYDASVELLFGDRRPAALERFVSPPLMDSSTSLPDSELIEPVQAHHDFTFNKMQPGLCYGVRWRWDDQGTQSASLQARQ</sequence>
<evidence type="ECO:0000313" key="1">
    <source>
        <dbReference type="EMBL" id="SHI85077.1"/>
    </source>
</evidence>
<dbReference type="AlphaFoldDB" id="A0A1M6EHU6"/>
<dbReference type="RefSeq" id="WP_073186624.1">
    <property type="nucleotide sequence ID" value="NZ_FQZG01000017.1"/>
</dbReference>
<name>A0A1M6EHU6_9ACTN</name>
<reference evidence="1 2" key="1">
    <citation type="submission" date="2016-11" db="EMBL/GenBank/DDBJ databases">
        <authorList>
            <person name="Jaros S."/>
            <person name="Januszkiewicz K."/>
            <person name="Wedrychowicz H."/>
        </authorList>
    </citation>
    <scope>NUCLEOTIDE SEQUENCE [LARGE SCALE GENOMIC DNA]</scope>
    <source>
        <strain evidence="1 2">DSM 12906</strain>
    </source>
</reference>
<accession>A0A1M6EHU6</accession>